<keyword evidence="4" id="KW-1185">Reference proteome</keyword>
<reference evidence="1" key="4">
    <citation type="submission" date="2024-09" db="EMBL/GenBank/DDBJ databases">
        <authorList>
            <person name="Sun Q."/>
            <person name="Mori K."/>
        </authorList>
    </citation>
    <scope>NUCLEOTIDE SEQUENCE</scope>
    <source>
        <strain evidence="1">KCTC 62575</strain>
    </source>
</reference>
<dbReference type="RefSeq" id="WP_107007362.1">
    <property type="nucleotide sequence ID" value="NZ_JBHRSF010000160.1"/>
</dbReference>
<comment type="caution">
    <text evidence="2">The sequence shown here is derived from an EMBL/GenBank/DDBJ whole genome shotgun (WGS) entry which is preliminary data.</text>
</comment>
<dbReference type="OrthoDB" id="6687726at2"/>
<sequence>MLKKIIFSLLCITTTSSYSFEVYQFLNWHYLKTPTGEMKYSKEVTGYDDILASIGMKKMNVIYPIYLLTDNKADPEKIKKIAEATKTDPNTPVCFDIEIGVANQPETDLPVILDALNMYHKFGGKAPVGVYGVLPQRTPNKKMSENQKADFVALNTQYKAIAEKVDFLAPTLYFYSLKDMDIWKNKAQFNMQEAKKYARQYDLKIYPFVSLSNWDIQNKRFFITPMTEQSMTTALSFLKSQGADGVVLWESGSSRHASDKMPAVFDMNRDSFKSVVKIIDDNK</sequence>
<organism evidence="2 3">
    <name type="scientific">Acinetobacter sichuanensis</name>
    <dbReference type="NCBI Taxonomy" id="2136183"/>
    <lineage>
        <taxon>Bacteria</taxon>
        <taxon>Pseudomonadati</taxon>
        <taxon>Pseudomonadota</taxon>
        <taxon>Gammaproteobacteria</taxon>
        <taxon>Moraxellales</taxon>
        <taxon>Moraxellaceae</taxon>
        <taxon>Acinetobacter</taxon>
    </lineage>
</organism>
<evidence type="ECO:0000313" key="4">
    <source>
        <dbReference type="Proteomes" id="UP001595455"/>
    </source>
</evidence>
<accession>A0A371YSQ9</accession>
<dbReference type="Proteomes" id="UP000240957">
    <property type="component" value="Unassembled WGS sequence"/>
</dbReference>
<dbReference type="Proteomes" id="UP001595455">
    <property type="component" value="Unassembled WGS sequence"/>
</dbReference>
<reference evidence="2 3" key="2">
    <citation type="submission" date="2018-08" db="EMBL/GenBank/DDBJ databases">
        <title>The draft genome of Acinetobacter sichuanensis strain WCHAc060041.</title>
        <authorList>
            <person name="Qin J."/>
            <person name="Feng Y."/>
            <person name="Zong Z."/>
        </authorList>
    </citation>
    <scope>NUCLEOTIDE SEQUENCE [LARGE SCALE GENOMIC DNA]</scope>
    <source>
        <strain evidence="2 3">WCHAc060041</strain>
    </source>
</reference>
<dbReference type="EMBL" id="JBHRSF010000160">
    <property type="protein sequence ID" value="MFC2997914.1"/>
    <property type="molecule type" value="Genomic_DNA"/>
</dbReference>
<evidence type="ECO:0000313" key="3">
    <source>
        <dbReference type="Proteomes" id="UP000240957"/>
    </source>
</evidence>
<dbReference type="InterPro" id="IPR013785">
    <property type="entry name" value="Aldolase_TIM"/>
</dbReference>
<protein>
    <recommendedName>
        <fullName evidence="5">GH18 domain-containing protein</fullName>
    </recommendedName>
</protein>
<evidence type="ECO:0008006" key="5">
    <source>
        <dbReference type="Google" id="ProtNLM"/>
    </source>
</evidence>
<evidence type="ECO:0000313" key="2">
    <source>
        <dbReference type="EMBL" id="RFC84485.1"/>
    </source>
</evidence>
<reference evidence="1" key="1">
    <citation type="journal article" date="2014" name="Int. J. Syst. Evol. Microbiol.">
        <title>Complete genome of a new Firmicutes species belonging to the dominant human colonic microbiota ('Ruminococcus bicirculans') reveals two chromosomes and a selective capacity to utilize plant glucans.</title>
        <authorList>
            <consortium name="NISC Comparative Sequencing Program"/>
            <person name="Wegmann U."/>
            <person name="Louis P."/>
            <person name="Goesmann A."/>
            <person name="Henrissat B."/>
            <person name="Duncan S.H."/>
            <person name="Flint H.J."/>
        </authorList>
    </citation>
    <scope>NUCLEOTIDE SEQUENCE</scope>
    <source>
        <strain evidence="1">KCTC 62575</strain>
    </source>
</reference>
<gene>
    <name evidence="1" type="ORF">ACFODO_22225</name>
    <name evidence="2" type="ORF">C9E89_006030</name>
</gene>
<dbReference type="EMBL" id="PYIX02000006">
    <property type="protein sequence ID" value="RFC84485.1"/>
    <property type="molecule type" value="Genomic_DNA"/>
</dbReference>
<evidence type="ECO:0000313" key="1">
    <source>
        <dbReference type="EMBL" id="MFC2997914.1"/>
    </source>
</evidence>
<dbReference type="AlphaFoldDB" id="A0A371YSQ9"/>
<dbReference type="Gene3D" id="3.20.20.70">
    <property type="entry name" value="Aldolase class I"/>
    <property type="match status" value="1"/>
</dbReference>
<proteinExistence type="predicted"/>
<reference evidence="4" key="3">
    <citation type="journal article" date="2019" name="Int. J. Syst. Evol. Microbiol.">
        <title>The Global Catalogue of Microorganisms (GCM) 10K type strain sequencing project: providing services to taxonomists for standard genome sequencing and annotation.</title>
        <authorList>
            <consortium name="The Broad Institute Genomics Platform"/>
            <consortium name="The Broad Institute Genome Sequencing Center for Infectious Disease"/>
            <person name="Wu L."/>
            <person name="Ma J."/>
        </authorList>
    </citation>
    <scope>NUCLEOTIDE SEQUENCE [LARGE SCALE GENOMIC DNA]</scope>
    <source>
        <strain evidence="4">KCTC 62575</strain>
    </source>
</reference>
<name>A0A371YSQ9_9GAMM</name>